<dbReference type="InterPro" id="IPR011006">
    <property type="entry name" value="CheY-like_superfamily"/>
</dbReference>
<dbReference type="PROSITE" id="PS50110">
    <property type="entry name" value="RESPONSE_REGULATORY"/>
    <property type="match status" value="1"/>
</dbReference>
<dbReference type="InterPro" id="IPR036890">
    <property type="entry name" value="HATPase_C_sf"/>
</dbReference>
<dbReference type="Gene3D" id="3.30.450.20">
    <property type="entry name" value="PAS domain"/>
    <property type="match status" value="2"/>
</dbReference>
<keyword evidence="8" id="KW-1185">Reference proteome</keyword>
<organism evidence="7 8">
    <name type="scientific">Albidovulum denitrificans</name>
    <dbReference type="NCBI Taxonomy" id="404881"/>
    <lineage>
        <taxon>Bacteria</taxon>
        <taxon>Pseudomonadati</taxon>
        <taxon>Pseudomonadota</taxon>
        <taxon>Alphaproteobacteria</taxon>
        <taxon>Rhodobacterales</taxon>
        <taxon>Paracoccaceae</taxon>
        <taxon>Albidovulum</taxon>
    </lineage>
</organism>
<feature type="coiled-coil region" evidence="4">
    <location>
        <begin position="152"/>
        <end position="189"/>
    </location>
</feature>
<dbReference type="InterPro" id="IPR005467">
    <property type="entry name" value="His_kinase_dom"/>
</dbReference>
<dbReference type="Pfam" id="PF00072">
    <property type="entry name" value="Response_reg"/>
    <property type="match status" value="1"/>
</dbReference>
<comment type="catalytic activity">
    <reaction evidence="1">
        <text>ATP + protein L-histidine = ADP + protein N-phospho-L-histidine.</text>
        <dbReference type="EC" id="2.7.13.3"/>
    </reaction>
</comment>
<dbReference type="InterPro" id="IPR001789">
    <property type="entry name" value="Sig_transdc_resp-reg_receiver"/>
</dbReference>
<evidence type="ECO:0000259" key="5">
    <source>
        <dbReference type="PROSITE" id="PS50109"/>
    </source>
</evidence>
<dbReference type="OrthoDB" id="9796100at2"/>
<keyword evidence="3" id="KW-0597">Phosphoprotein</keyword>
<keyword evidence="4" id="KW-0175">Coiled coil</keyword>
<dbReference type="InterPro" id="IPR003594">
    <property type="entry name" value="HATPase_dom"/>
</dbReference>
<name>A0A2S8S6X4_9RHOB</name>
<dbReference type="SUPFAM" id="SSF55874">
    <property type="entry name" value="ATPase domain of HSP90 chaperone/DNA topoisomerase II/histidine kinase"/>
    <property type="match status" value="1"/>
</dbReference>
<dbReference type="SUPFAM" id="SSF52172">
    <property type="entry name" value="CheY-like"/>
    <property type="match status" value="1"/>
</dbReference>
<dbReference type="PANTHER" id="PTHR43065:SF42">
    <property type="entry name" value="TWO-COMPONENT SENSOR PPRA"/>
    <property type="match status" value="1"/>
</dbReference>
<dbReference type="SUPFAM" id="SSF55785">
    <property type="entry name" value="PYP-like sensor domain (PAS domain)"/>
    <property type="match status" value="2"/>
</dbReference>
<dbReference type="PANTHER" id="PTHR43065">
    <property type="entry name" value="SENSOR HISTIDINE KINASE"/>
    <property type="match status" value="1"/>
</dbReference>
<feature type="modified residue" description="4-aspartylphosphate" evidence="3">
    <location>
        <position position="581"/>
    </location>
</feature>
<dbReference type="EC" id="2.7.13.3" evidence="2"/>
<dbReference type="GO" id="GO:0004673">
    <property type="term" value="F:protein histidine kinase activity"/>
    <property type="evidence" value="ECO:0007669"/>
    <property type="project" value="UniProtKB-EC"/>
</dbReference>
<dbReference type="GO" id="GO:0000160">
    <property type="term" value="P:phosphorelay signal transduction system"/>
    <property type="evidence" value="ECO:0007669"/>
    <property type="project" value="InterPro"/>
</dbReference>
<gene>
    <name evidence="7" type="ORF">LX70_02131</name>
</gene>
<dbReference type="EMBL" id="PVEP01000004">
    <property type="protein sequence ID" value="PQV56559.1"/>
    <property type="molecule type" value="Genomic_DNA"/>
</dbReference>
<dbReference type="RefSeq" id="WP_105514741.1">
    <property type="nucleotide sequence ID" value="NZ_PVEP01000004.1"/>
</dbReference>
<evidence type="ECO:0000313" key="8">
    <source>
        <dbReference type="Proteomes" id="UP000238338"/>
    </source>
</evidence>
<dbReference type="Gene3D" id="3.30.565.10">
    <property type="entry name" value="Histidine kinase-like ATPase, C-terminal domain"/>
    <property type="match status" value="1"/>
</dbReference>
<evidence type="ECO:0000259" key="6">
    <source>
        <dbReference type="PROSITE" id="PS50110"/>
    </source>
</evidence>
<feature type="domain" description="Histidine kinase" evidence="5">
    <location>
        <begin position="313"/>
        <end position="522"/>
    </location>
</feature>
<reference evidence="7 8" key="1">
    <citation type="submission" date="2018-02" db="EMBL/GenBank/DDBJ databases">
        <title>Genomic Encyclopedia of Archaeal and Bacterial Type Strains, Phase II (KMG-II): from individual species to whole genera.</title>
        <authorList>
            <person name="Goeker M."/>
        </authorList>
    </citation>
    <scope>NUCLEOTIDE SEQUENCE [LARGE SCALE GENOMIC DNA]</scope>
    <source>
        <strain evidence="7 8">DSM 18921</strain>
    </source>
</reference>
<dbReference type="PRINTS" id="PR00344">
    <property type="entry name" value="BCTRLSENSOR"/>
</dbReference>
<dbReference type="PROSITE" id="PS50109">
    <property type="entry name" value="HIS_KIN"/>
    <property type="match status" value="1"/>
</dbReference>
<dbReference type="Pfam" id="PF08448">
    <property type="entry name" value="PAS_4"/>
    <property type="match status" value="1"/>
</dbReference>
<dbReference type="Gene3D" id="3.40.50.2300">
    <property type="match status" value="1"/>
</dbReference>
<dbReference type="Pfam" id="PF12860">
    <property type="entry name" value="PAS_7"/>
    <property type="match status" value="1"/>
</dbReference>
<dbReference type="InterPro" id="IPR035965">
    <property type="entry name" value="PAS-like_dom_sf"/>
</dbReference>
<dbReference type="InterPro" id="IPR004358">
    <property type="entry name" value="Sig_transdc_His_kin-like_C"/>
</dbReference>
<dbReference type="Proteomes" id="UP000238338">
    <property type="component" value="Unassembled WGS sequence"/>
</dbReference>
<evidence type="ECO:0000256" key="2">
    <source>
        <dbReference type="ARBA" id="ARBA00012438"/>
    </source>
</evidence>
<feature type="domain" description="Response regulatory" evidence="6">
    <location>
        <begin position="532"/>
        <end position="645"/>
    </location>
</feature>
<dbReference type="AlphaFoldDB" id="A0A2S8S6X4"/>
<evidence type="ECO:0000313" key="7">
    <source>
        <dbReference type="EMBL" id="PQV56559.1"/>
    </source>
</evidence>
<dbReference type="CDD" id="cd00156">
    <property type="entry name" value="REC"/>
    <property type="match status" value="1"/>
</dbReference>
<dbReference type="InterPro" id="IPR013656">
    <property type="entry name" value="PAS_4"/>
</dbReference>
<dbReference type="Pfam" id="PF02518">
    <property type="entry name" value="HATPase_c"/>
    <property type="match status" value="1"/>
</dbReference>
<accession>A0A2S8S6X4</accession>
<evidence type="ECO:0000256" key="3">
    <source>
        <dbReference type="PROSITE-ProRule" id="PRU00169"/>
    </source>
</evidence>
<proteinExistence type="predicted"/>
<evidence type="ECO:0000256" key="4">
    <source>
        <dbReference type="SAM" id="Coils"/>
    </source>
</evidence>
<comment type="caution">
    <text evidence="7">The sequence shown here is derived from an EMBL/GenBank/DDBJ whole genome shotgun (WGS) entry which is preliminary data.</text>
</comment>
<dbReference type="SMART" id="SM00448">
    <property type="entry name" value="REC"/>
    <property type="match status" value="1"/>
</dbReference>
<dbReference type="SMART" id="SM00387">
    <property type="entry name" value="HATPase_c"/>
    <property type="match status" value="1"/>
</dbReference>
<sequence length="647" mass="70084">MEARNTNREDPRPRLTQAALNLIQQALSIFDGDLRLAVCNRKYRQMFDLPEELTRPGATFEDTIRYLVLRGEYGEVSDTEEAVRVRVEQARTFQPHYMERTRPNGRTISVEGSPLPQNGWVTVYTDITDIKRQEALLRARSAELSDQVLAHAERLAAANRELAAANTALEEAKRELTEMEARTRLVTEMMPAHIAHVGLDLRYTFSNRRLSAVMPGSLSDIVGRHVEEALGARDFERILPGLSRAAAGEANVFEITHDISGRRIRIALTPDREGAEEVRGIYILSTDVTEEAQARAALGQTAKRELAAQLTSGLAHDFANLLTIIMGLQGRIERMEGMPPAGADLARATLAAARRGGTLLDRIATISGPREMRPVPTDLTVLLEELRLMAVPSLPEGVGLDIIASGVRGEVLVDAGAVQDSLLNLVLNARDALGAGGGRIVITARPVQETWLEISVADNGPGFTDEALKRGLDPFFTTKGGEGSGLGLSMIYDHIKLAGGTVKLANRPEGGARVTLRLPLRRAPAHRDEPRLVLLVEDRHEIRTDVREMLRALGHNVIETGSADEALDLAALQGIDIVLSDIGLPGPISGVDLAGALAQKGITAEIRLMTSRPPGDPVRAGAGTVPILTKPFTAAELAAFLNEPATR</sequence>
<evidence type="ECO:0000256" key="1">
    <source>
        <dbReference type="ARBA" id="ARBA00000085"/>
    </source>
</evidence>
<protein>
    <recommendedName>
        <fullName evidence="2">histidine kinase</fullName>
        <ecNumber evidence="2">2.7.13.3</ecNumber>
    </recommendedName>
</protein>